<dbReference type="AlphaFoldDB" id="A0A955LHG9"/>
<dbReference type="GO" id="GO:0042158">
    <property type="term" value="P:lipoprotein biosynthetic process"/>
    <property type="evidence" value="ECO:0007669"/>
    <property type="project" value="InterPro"/>
</dbReference>
<sequence length="221" mass="25519">MFNYYSITILGAVIIGLVWTRRRFIACNISRNDFENLILICTPLTVIGARLFHVITDWSVYRNGQLSIWAIWNGGLGFYGGLVLGMLGAVMYCRWKNISLLTFIDAIYLPLIGTMVLGRWANIFNQELLPYAFFELFFNWLLGIIFGVVEFISAKQSVTGIGLIAFTFVFLDRFFLEFIRLEPRVVFSLLTVNQIISLIMSSICAILWLYISKNHHDIRRY</sequence>
<comment type="caution">
    <text evidence="8">The sequence shown here is derived from an EMBL/GenBank/DDBJ whole genome shotgun (WGS) entry which is preliminary data.</text>
</comment>
<feature type="transmembrane region" description="Helical" evidence="7">
    <location>
        <begin position="37"/>
        <end position="56"/>
    </location>
</feature>
<feature type="transmembrane region" description="Helical" evidence="7">
    <location>
        <begin position="68"/>
        <end position="93"/>
    </location>
</feature>
<dbReference type="Pfam" id="PF01790">
    <property type="entry name" value="LGT"/>
    <property type="match status" value="1"/>
</dbReference>
<dbReference type="PANTHER" id="PTHR30589:SF0">
    <property type="entry name" value="PHOSPHATIDYLGLYCEROL--PROLIPOPROTEIN DIACYLGLYCERYL TRANSFERASE"/>
    <property type="match status" value="1"/>
</dbReference>
<evidence type="ECO:0000256" key="2">
    <source>
        <dbReference type="ARBA" id="ARBA00022475"/>
    </source>
</evidence>
<evidence type="ECO:0000313" key="8">
    <source>
        <dbReference type="EMBL" id="MCA9390318.1"/>
    </source>
</evidence>
<proteinExistence type="inferred from homology"/>
<feature type="transmembrane region" description="Helical" evidence="7">
    <location>
        <begin position="100"/>
        <end position="122"/>
    </location>
</feature>
<reference evidence="8" key="2">
    <citation type="journal article" date="2021" name="Microbiome">
        <title>Successional dynamics and alternative stable states in a saline activated sludge microbial community over 9 years.</title>
        <authorList>
            <person name="Wang Y."/>
            <person name="Ye J."/>
            <person name="Ju F."/>
            <person name="Liu L."/>
            <person name="Boyd J.A."/>
            <person name="Deng Y."/>
            <person name="Parks D.H."/>
            <person name="Jiang X."/>
            <person name="Yin X."/>
            <person name="Woodcroft B.J."/>
            <person name="Tyson G.W."/>
            <person name="Hugenholtz P."/>
            <person name="Polz M.F."/>
            <person name="Zhang T."/>
        </authorList>
    </citation>
    <scope>NUCLEOTIDE SEQUENCE</scope>
    <source>
        <strain evidence="8">HKST-UBA01</strain>
    </source>
</reference>
<keyword evidence="5 7" id="KW-1133">Transmembrane helix</keyword>
<organism evidence="8 9">
    <name type="scientific">candidate division WWE3 bacterium</name>
    <dbReference type="NCBI Taxonomy" id="2053526"/>
    <lineage>
        <taxon>Bacteria</taxon>
        <taxon>Katanobacteria</taxon>
    </lineage>
</organism>
<keyword evidence="3 8" id="KW-0808">Transferase</keyword>
<keyword evidence="4 7" id="KW-0812">Transmembrane</keyword>
<evidence type="ECO:0000256" key="4">
    <source>
        <dbReference type="ARBA" id="ARBA00022692"/>
    </source>
</evidence>
<feature type="transmembrane region" description="Helical" evidence="7">
    <location>
        <begin position="185"/>
        <end position="211"/>
    </location>
</feature>
<keyword evidence="2" id="KW-1003">Cell membrane</keyword>
<evidence type="ECO:0000256" key="5">
    <source>
        <dbReference type="ARBA" id="ARBA00022989"/>
    </source>
</evidence>
<dbReference type="EMBL" id="JAGQKX010000067">
    <property type="protein sequence ID" value="MCA9390318.1"/>
    <property type="molecule type" value="Genomic_DNA"/>
</dbReference>
<feature type="transmembrane region" description="Helical" evidence="7">
    <location>
        <begin position="6"/>
        <end position="25"/>
    </location>
</feature>
<keyword evidence="8" id="KW-0328">Glycosyltransferase</keyword>
<name>A0A955LHG9_UNCKA</name>
<dbReference type="PANTHER" id="PTHR30589">
    <property type="entry name" value="PROLIPOPROTEIN DIACYLGLYCERYL TRANSFERASE"/>
    <property type="match status" value="1"/>
</dbReference>
<evidence type="ECO:0000256" key="3">
    <source>
        <dbReference type="ARBA" id="ARBA00022679"/>
    </source>
</evidence>
<dbReference type="Proteomes" id="UP000701698">
    <property type="component" value="Unassembled WGS sequence"/>
</dbReference>
<dbReference type="GO" id="GO:0008961">
    <property type="term" value="F:phosphatidylglycerol-prolipoprotein diacylglyceryl transferase activity"/>
    <property type="evidence" value="ECO:0007669"/>
    <property type="project" value="InterPro"/>
</dbReference>
<protein>
    <submittedName>
        <fullName evidence="8">Prolipoprotein diacylglyceryl transferase</fullName>
        <ecNumber evidence="8">2.4.99.-</ecNumber>
    </submittedName>
</protein>
<accession>A0A955LHG9</accession>
<evidence type="ECO:0000256" key="1">
    <source>
        <dbReference type="ARBA" id="ARBA00007150"/>
    </source>
</evidence>
<comment type="similarity">
    <text evidence="1">Belongs to the Lgt family.</text>
</comment>
<dbReference type="InterPro" id="IPR001640">
    <property type="entry name" value="Lgt"/>
</dbReference>
<evidence type="ECO:0000256" key="6">
    <source>
        <dbReference type="ARBA" id="ARBA00023136"/>
    </source>
</evidence>
<dbReference type="GO" id="GO:0005886">
    <property type="term" value="C:plasma membrane"/>
    <property type="evidence" value="ECO:0007669"/>
    <property type="project" value="InterPro"/>
</dbReference>
<evidence type="ECO:0000313" key="9">
    <source>
        <dbReference type="Proteomes" id="UP000701698"/>
    </source>
</evidence>
<feature type="transmembrane region" description="Helical" evidence="7">
    <location>
        <begin position="161"/>
        <end position="179"/>
    </location>
</feature>
<keyword evidence="6 7" id="KW-0472">Membrane</keyword>
<reference evidence="8" key="1">
    <citation type="submission" date="2020-04" db="EMBL/GenBank/DDBJ databases">
        <authorList>
            <person name="Zhang T."/>
        </authorList>
    </citation>
    <scope>NUCLEOTIDE SEQUENCE</scope>
    <source>
        <strain evidence="8">HKST-UBA01</strain>
    </source>
</reference>
<evidence type="ECO:0000256" key="7">
    <source>
        <dbReference type="SAM" id="Phobius"/>
    </source>
</evidence>
<dbReference type="EC" id="2.4.99.-" evidence="8"/>
<feature type="transmembrane region" description="Helical" evidence="7">
    <location>
        <begin position="128"/>
        <end position="149"/>
    </location>
</feature>
<gene>
    <name evidence="8" type="ORF">KC571_02835</name>
</gene>